<sequence length="70" mass="8594">MSRRIAHRPRYRSARQLIQQPSQSSYKAFFRKRWSYRRQEAIYEKHPLGYALSFIPVPYHLMPTIFLPRI</sequence>
<dbReference type="Proteomes" id="UP000597444">
    <property type="component" value="Unassembled WGS sequence"/>
</dbReference>
<gene>
    <name evidence="1" type="ORF">KSF_014580</name>
</gene>
<proteinExistence type="predicted"/>
<reference evidence="1" key="1">
    <citation type="submission" date="2020-10" db="EMBL/GenBank/DDBJ databases">
        <title>Taxonomic study of unclassified bacteria belonging to the class Ktedonobacteria.</title>
        <authorList>
            <person name="Yabe S."/>
            <person name="Wang C.M."/>
            <person name="Zheng Y."/>
            <person name="Sakai Y."/>
            <person name="Cavaletti L."/>
            <person name="Monciardini P."/>
            <person name="Donadio S."/>
        </authorList>
    </citation>
    <scope>NUCLEOTIDE SEQUENCE</scope>
    <source>
        <strain evidence="1">ID150040</strain>
    </source>
</reference>
<comment type="caution">
    <text evidence="1">The sequence shown here is derived from an EMBL/GenBank/DDBJ whole genome shotgun (WGS) entry which is preliminary data.</text>
</comment>
<dbReference type="RefSeq" id="WP_220202307.1">
    <property type="nucleotide sequence ID" value="NZ_BNJK01000001.1"/>
</dbReference>
<name>A0A8J3IIJ5_9CHLR</name>
<accession>A0A8J3IIJ5</accession>
<organism evidence="1 2">
    <name type="scientific">Reticulibacter mediterranei</name>
    <dbReference type="NCBI Taxonomy" id="2778369"/>
    <lineage>
        <taxon>Bacteria</taxon>
        <taxon>Bacillati</taxon>
        <taxon>Chloroflexota</taxon>
        <taxon>Ktedonobacteria</taxon>
        <taxon>Ktedonobacterales</taxon>
        <taxon>Reticulibacteraceae</taxon>
        <taxon>Reticulibacter</taxon>
    </lineage>
</organism>
<protein>
    <submittedName>
        <fullName evidence="1">Uncharacterized protein</fullName>
    </submittedName>
</protein>
<dbReference type="EMBL" id="BNJK01000001">
    <property type="protein sequence ID" value="GHO91410.1"/>
    <property type="molecule type" value="Genomic_DNA"/>
</dbReference>
<evidence type="ECO:0000313" key="1">
    <source>
        <dbReference type="EMBL" id="GHO91410.1"/>
    </source>
</evidence>
<dbReference type="AlphaFoldDB" id="A0A8J3IIJ5"/>
<keyword evidence="2" id="KW-1185">Reference proteome</keyword>
<evidence type="ECO:0000313" key="2">
    <source>
        <dbReference type="Proteomes" id="UP000597444"/>
    </source>
</evidence>